<evidence type="ECO:0000256" key="9">
    <source>
        <dbReference type="ARBA" id="ARBA00023180"/>
    </source>
</evidence>
<evidence type="ECO:0000256" key="10">
    <source>
        <dbReference type="RuleBase" id="RU004439"/>
    </source>
</evidence>
<dbReference type="InterPro" id="IPR011162">
    <property type="entry name" value="MHC_I/II-like_Ag-recog"/>
</dbReference>
<dbReference type="Proteomes" id="UP000694727">
    <property type="component" value="Unplaced"/>
</dbReference>
<dbReference type="SUPFAM" id="SSF48726">
    <property type="entry name" value="Immunoglobulin"/>
    <property type="match status" value="1"/>
</dbReference>
<protein>
    <recommendedName>
        <fullName evidence="14">Ig-like domain-containing protein</fullName>
    </recommendedName>
</protein>
<dbReference type="CDD" id="cd07698">
    <property type="entry name" value="IgC1_MHC_I_alpha3"/>
    <property type="match status" value="1"/>
</dbReference>
<dbReference type="AlphaFoldDB" id="A0A8D0S4A1"/>
<keyword evidence="8 12" id="KW-0472">Membrane</keyword>
<dbReference type="Gene3D" id="3.30.500.10">
    <property type="entry name" value="MHC class I-like antigen recognition-like"/>
    <property type="match status" value="1"/>
</dbReference>
<feature type="signal peptide" evidence="13">
    <location>
        <begin position="1"/>
        <end position="21"/>
    </location>
</feature>
<comment type="subcellular location">
    <subcellularLocation>
        <location evidence="2">Membrane</location>
        <topology evidence="2">Single-pass type I membrane protein</topology>
    </subcellularLocation>
</comment>
<dbReference type="InterPro" id="IPR011161">
    <property type="entry name" value="MHC_I-like_Ag-recog"/>
</dbReference>
<feature type="domain" description="Ig-like" evidence="14">
    <location>
        <begin position="207"/>
        <end position="280"/>
    </location>
</feature>
<evidence type="ECO:0000256" key="13">
    <source>
        <dbReference type="SAM" id="SignalP"/>
    </source>
</evidence>
<dbReference type="GO" id="GO:0042612">
    <property type="term" value="C:MHC class I protein complex"/>
    <property type="evidence" value="ECO:0007669"/>
    <property type="project" value="UniProtKB-KW"/>
</dbReference>
<dbReference type="InterPro" id="IPR013783">
    <property type="entry name" value="Ig-like_fold"/>
</dbReference>
<dbReference type="Pfam" id="PF00129">
    <property type="entry name" value="MHC_I"/>
    <property type="match status" value="1"/>
</dbReference>
<evidence type="ECO:0000256" key="3">
    <source>
        <dbReference type="ARBA" id="ARBA00006909"/>
    </source>
</evidence>
<dbReference type="InterPro" id="IPR007110">
    <property type="entry name" value="Ig-like_dom"/>
</dbReference>
<evidence type="ECO:0000256" key="5">
    <source>
        <dbReference type="ARBA" id="ARBA00022692"/>
    </source>
</evidence>
<dbReference type="InterPro" id="IPR001039">
    <property type="entry name" value="MHC_I_a_a1/a2"/>
</dbReference>
<evidence type="ECO:0000256" key="4">
    <source>
        <dbReference type="ARBA" id="ARBA00022451"/>
    </source>
</evidence>
<evidence type="ECO:0000313" key="16">
    <source>
        <dbReference type="Proteomes" id="UP000694727"/>
    </source>
</evidence>
<evidence type="ECO:0000256" key="11">
    <source>
        <dbReference type="SAM" id="MobiDB-lite"/>
    </source>
</evidence>
<keyword evidence="13" id="KW-0732">Signal</keyword>
<dbReference type="GO" id="GO:0030670">
    <property type="term" value="C:phagocytic vesicle membrane"/>
    <property type="evidence" value="ECO:0007669"/>
    <property type="project" value="UniProtKB-ARBA"/>
</dbReference>
<keyword evidence="7 12" id="KW-1133">Transmembrane helix</keyword>
<keyword evidence="4" id="KW-0490">MHC I</keyword>
<proteinExistence type="inferred from homology"/>
<dbReference type="PROSITE" id="PS00290">
    <property type="entry name" value="IG_MHC"/>
    <property type="match status" value="1"/>
</dbReference>
<evidence type="ECO:0000256" key="6">
    <source>
        <dbReference type="ARBA" id="ARBA00022859"/>
    </source>
</evidence>
<comment type="function">
    <text evidence="1">Involved in the presentation of foreign antigens to the immune system.</text>
</comment>
<dbReference type="PRINTS" id="PR01638">
    <property type="entry name" value="MHCCLASSI"/>
</dbReference>
<dbReference type="GO" id="GO:0002474">
    <property type="term" value="P:antigen processing and presentation of peptide antigen via MHC class I"/>
    <property type="evidence" value="ECO:0007669"/>
    <property type="project" value="UniProtKB-KW"/>
</dbReference>
<comment type="similarity">
    <text evidence="3 10">Belongs to the MHC class I family.</text>
</comment>
<dbReference type="PANTHER" id="PTHR16675">
    <property type="entry name" value="MHC CLASS I-RELATED"/>
    <property type="match status" value="1"/>
</dbReference>
<dbReference type="InterPro" id="IPR003597">
    <property type="entry name" value="Ig_C1-set"/>
</dbReference>
<dbReference type="InterPro" id="IPR003006">
    <property type="entry name" value="Ig/MHC_CS"/>
</dbReference>
<dbReference type="GO" id="GO:0098553">
    <property type="term" value="C:lumenal side of endoplasmic reticulum membrane"/>
    <property type="evidence" value="ECO:0007669"/>
    <property type="project" value="UniProtKB-ARBA"/>
</dbReference>
<dbReference type="SMART" id="SM00407">
    <property type="entry name" value="IGc1"/>
    <property type="match status" value="1"/>
</dbReference>
<dbReference type="PANTHER" id="PTHR16675:SF251">
    <property type="entry name" value="HLA CLASS I HISTOCOMPATIBILITY ANTIGEN, C ALPHA CHAIN"/>
    <property type="match status" value="1"/>
</dbReference>
<sequence length="380" mass="42224">MGPRALFLLLSGALALTGTRAGPHSLSYLFTSVSRPGRGEPRFIAVGCVDDTPLVRFDSDAPKLRKEPRAWKIKQEGPEYWDEETRISKDNAQTLRGKLNTLRGYYNQSEARSHTLQSLFGCDVGPDRLLLRRYRQDAYDSGADYLALNEDLRSWTAADTAAQITKRKWETANVAEQERSYLQGLCVEWLQKYLEMGEDTLQRAEPPKTHVTRHPSSDLGVTLRCWALGFYPKEISLTWQREGQDQSQDMELWAALVVPPGEEQSYTCHVQHEGLQEPLTLRWEPPQPPVPIVGIIVGLVLVLVAGAMVAGVVIWRKTRSGREGSDSAQGSDVFLPMDPRGETLEGLDGEGVGAEGVPWVTGSLRGTFEYVGLLSMSALP</sequence>
<dbReference type="PROSITE" id="PS50835">
    <property type="entry name" value="IG_LIKE"/>
    <property type="match status" value="1"/>
</dbReference>
<feature type="transmembrane region" description="Helical" evidence="12">
    <location>
        <begin position="292"/>
        <end position="315"/>
    </location>
</feature>
<evidence type="ECO:0000256" key="8">
    <source>
        <dbReference type="ARBA" id="ARBA00023136"/>
    </source>
</evidence>
<dbReference type="InterPro" id="IPR036179">
    <property type="entry name" value="Ig-like_dom_sf"/>
</dbReference>
<dbReference type="FunFam" id="3.30.500.10:FF:000001">
    <property type="entry name" value="H-2 class I histocompatibility antigen, alpha chain"/>
    <property type="match status" value="1"/>
</dbReference>
<evidence type="ECO:0000259" key="14">
    <source>
        <dbReference type="PROSITE" id="PS50835"/>
    </source>
</evidence>
<feature type="chain" id="PRO_5034574097" description="Ig-like domain-containing protein" evidence="13">
    <location>
        <begin position="22"/>
        <end position="380"/>
    </location>
</feature>
<evidence type="ECO:0000256" key="12">
    <source>
        <dbReference type="SAM" id="Phobius"/>
    </source>
</evidence>
<evidence type="ECO:0000256" key="7">
    <source>
        <dbReference type="ARBA" id="ARBA00022989"/>
    </source>
</evidence>
<keyword evidence="6" id="KW-0391">Immunity</keyword>
<dbReference type="Ensembl" id="ENSSSCT00025061936.1">
    <property type="protein sequence ID" value="ENSSSCP00025026299.1"/>
    <property type="gene ID" value="ENSSSCG00025045349.1"/>
</dbReference>
<name>A0A8D0S4A1_PIG</name>
<evidence type="ECO:0000256" key="1">
    <source>
        <dbReference type="ARBA" id="ARBA00002297"/>
    </source>
</evidence>
<organism evidence="15 16">
    <name type="scientific">Sus scrofa</name>
    <name type="common">Pig</name>
    <dbReference type="NCBI Taxonomy" id="9823"/>
    <lineage>
        <taxon>Eukaryota</taxon>
        <taxon>Metazoa</taxon>
        <taxon>Chordata</taxon>
        <taxon>Craniata</taxon>
        <taxon>Vertebrata</taxon>
        <taxon>Euteleostomi</taxon>
        <taxon>Mammalia</taxon>
        <taxon>Eutheria</taxon>
        <taxon>Laurasiatheria</taxon>
        <taxon>Artiodactyla</taxon>
        <taxon>Suina</taxon>
        <taxon>Suidae</taxon>
        <taxon>Sus</taxon>
    </lineage>
</organism>
<reference evidence="15" key="1">
    <citation type="submission" date="2025-08" db="UniProtKB">
        <authorList>
            <consortium name="Ensembl"/>
        </authorList>
    </citation>
    <scope>IDENTIFICATION</scope>
</reference>
<accession>A0A8D0S4A1</accession>
<evidence type="ECO:0000256" key="2">
    <source>
        <dbReference type="ARBA" id="ARBA00004479"/>
    </source>
</evidence>
<dbReference type="SUPFAM" id="SSF54452">
    <property type="entry name" value="MHC antigen-recognition domain"/>
    <property type="match status" value="1"/>
</dbReference>
<dbReference type="InterPro" id="IPR037055">
    <property type="entry name" value="MHC_I-like_Ag-recog_sf"/>
</dbReference>
<keyword evidence="9" id="KW-0325">Glycoprotein</keyword>
<dbReference type="InterPro" id="IPR050208">
    <property type="entry name" value="MHC_class-I_related"/>
</dbReference>
<feature type="region of interest" description="Disordered" evidence="11">
    <location>
        <begin position="321"/>
        <end position="349"/>
    </location>
</feature>
<dbReference type="FunFam" id="2.60.40.10:FF:000014">
    <property type="entry name" value="H-2 class I histocompatibility antigen, alpha chain"/>
    <property type="match status" value="1"/>
</dbReference>
<evidence type="ECO:0000313" key="15">
    <source>
        <dbReference type="Ensembl" id="ENSSSCP00025026299.1"/>
    </source>
</evidence>
<keyword evidence="5 12" id="KW-0812">Transmembrane</keyword>
<dbReference type="Gene3D" id="2.60.40.10">
    <property type="entry name" value="Immunoglobulins"/>
    <property type="match status" value="1"/>
</dbReference>
<dbReference type="Pfam" id="PF07654">
    <property type="entry name" value="C1-set"/>
    <property type="match status" value="1"/>
</dbReference>